<evidence type="ECO:0008006" key="7">
    <source>
        <dbReference type="Google" id="ProtNLM"/>
    </source>
</evidence>
<dbReference type="PANTHER" id="PTHR11129">
    <property type="entry name" value="PROTEIN FARNESYLTRANSFERASE ALPHA SUBUNIT/RAB GERANYLGERANYL TRANSFERASE ALPHA SUBUNIT"/>
    <property type="match status" value="1"/>
</dbReference>
<comment type="similarity">
    <text evidence="1">Belongs to the protein prenyltransferase subunit alpha family.</text>
</comment>
<accession>A0A2S4PUK6</accession>
<dbReference type="GO" id="GO:0005737">
    <property type="term" value="C:cytoplasm"/>
    <property type="evidence" value="ECO:0007669"/>
    <property type="project" value="TreeGrafter"/>
</dbReference>
<reference evidence="5 6" key="1">
    <citation type="submission" date="2017-10" db="EMBL/GenBank/DDBJ databases">
        <title>Development of genomic resources for the powdery mildew, Erysiphe pulchra.</title>
        <authorList>
            <person name="Wadl P.A."/>
            <person name="Mack B.M."/>
            <person name="Moore G."/>
            <person name="Beltz S.B."/>
        </authorList>
    </citation>
    <scope>NUCLEOTIDE SEQUENCE [LARGE SCALE GENOMIC DNA]</scope>
    <source>
        <strain evidence="5">Cflorida</strain>
    </source>
</reference>
<dbReference type="EMBL" id="PEDP01000530">
    <property type="protein sequence ID" value="POS85684.1"/>
    <property type="molecule type" value="Genomic_DNA"/>
</dbReference>
<keyword evidence="4" id="KW-0677">Repeat</keyword>
<dbReference type="OrthoDB" id="5358702at2759"/>
<comment type="caution">
    <text evidence="5">The sequence shown here is derived from an EMBL/GenBank/DDBJ whole genome shotgun (WGS) entry which is preliminary data.</text>
</comment>
<dbReference type="PANTHER" id="PTHR11129:SF3">
    <property type="entry name" value="PROTEIN PRENYLTRANSFERASE ALPHA SUBUNIT REPEAT-CONTAINING PROTEIN 1"/>
    <property type="match status" value="1"/>
</dbReference>
<keyword evidence="2" id="KW-0637">Prenyltransferase</keyword>
<evidence type="ECO:0000256" key="3">
    <source>
        <dbReference type="ARBA" id="ARBA00022679"/>
    </source>
</evidence>
<name>A0A2S4PUK6_9PEZI</name>
<protein>
    <recommendedName>
        <fullName evidence="7">Protein prenylyltransferase</fullName>
    </recommendedName>
</protein>
<evidence type="ECO:0000313" key="6">
    <source>
        <dbReference type="Proteomes" id="UP000237438"/>
    </source>
</evidence>
<organism evidence="5 6">
    <name type="scientific">Erysiphe pulchra</name>
    <dbReference type="NCBI Taxonomy" id="225359"/>
    <lineage>
        <taxon>Eukaryota</taxon>
        <taxon>Fungi</taxon>
        <taxon>Dikarya</taxon>
        <taxon>Ascomycota</taxon>
        <taxon>Pezizomycotina</taxon>
        <taxon>Leotiomycetes</taxon>
        <taxon>Erysiphales</taxon>
        <taxon>Erysiphaceae</taxon>
        <taxon>Erysiphe</taxon>
    </lineage>
</organism>
<dbReference type="Proteomes" id="UP000237438">
    <property type="component" value="Unassembled WGS sequence"/>
</dbReference>
<evidence type="ECO:0000313" key="5">
    <source>
        <dbReference type="EMBL" id="POS85684.1"/>
    </source>
</evidence>
<evidence type="ECO:0000256" key="1">
    <source>
        <dbReference type="ARBA" id="ARBA00006734"/>
    </source>
</evidence>
<proteinExistence type="inferred from homology"/>
<dbReference type="InterPro" id="IPR002088">
    <property type="entry name" value="Prenyl_trans_a"/>
</dbReference>
<dbReference type="Pfam" id="PF01239">
    <property type="entry name" value="PPTA"/>
    <property type="match status" value="1"/>
</dbReference>
<keyword evidence="6" id="KW-1185">Reference proteome</keyword>
<keyword evidence="3" id="KW-0808">Transferase</keyword>
<dbReference type="SUPFAM" id="SSF48439">
    <property type="entry name" value="Protein prenylyltransferase"/>
    <property type="match status" value="1"/>
</dbReference>
<dbReference type="Gene3D" id="1.25.40.120">
    <property type="entry name" value="Protein prenylyltransferase"/>
    <property type="match status" value="1"/>
</dbReference>
<sequence length="338" mass="39395">MSRALDVGFEDVLMRANLDVAYENITRALNSSPEKKLEIEILGKSHVLNPGEILLQEGPFIGIPKARLVEAFIVARKVFFRYFRNCPSDQEVNLRNATSVLLLMDSENLTAANTRKRLLMLQLEHAEFRIKDVAINAELRWVDGYLTSHLHRHTKSPILWAHRKWVIEQSEFVLKRNNALNDLKDIILISAQRHPRNYYAWSHMRWLQTYHHTASTIKTEDLEANFGSQSIISIVEDWCLKNPSDTSGLSFLLYCLISRPVSEEQAMSIFTKILRLAISFKWVHESIWVFLRTLAAYKLHGEENFIEFSLTIDHTVQNQLIAAREWCRKYQLKNRNFS</sequence>
<evidence type="ECO:0000256" key="4">
    <source>
        <dbReference type="ARBA" id="ARBA00022737"/>
    </source>
</evidence>
<dbReference type="GO" id="GO:0008318">
    <property type="term" value="F:protein prenyltransferase activity"/>
    <property type="evidence" value="ECO:0007669"/>
    <property type="project" value="InterPro"/>
</dbReference>
<evidence type="ECO:0000256" key="2">
    <source>
        <dbReference type="ARBA" id="ARBA00022602"/>
    </source>
</evidence>
<gene>
    <name evidence="5" type="ORF">EPUL_006665</name>
</gene>
<dbReference type="AlphaFoldDB" id="A0A2S4PUK6"/>